<dbReference type="NCBIfam" id="TIGR01593">
    <property type="entry name" value="holin_tox_secr"/>
    <property type="match status" value="1"/>
</dbReference>
<keyword evidence="8" id="KW-1185">Reference proteome</keyword>
<evidence type="ECO:0000313" key="8">
    <source>
        <dbReference type="Proteomes" id="UP000741863"/>
    </source>
</evidence>
<feature type="transmembrane region" description="Helical" evidence="6">
    <location>
        <begin position="51"/>
        <end position="72"/>
    </location>
</feature>
<comment type="similarity">
    <text evidence="5">Belongs to the bacteriophage holin family. Cp-1 holin subfamily.</text>
</comment>
<evidence type="ECO:0000256" key="3">
    <source>
        <dbReference type="ARBA" id="ARBA00022989"/>
    </source>
</evidence>
<evidence type="ECO:0000256" key="4">
    <source>
        <dbReference type="ARBA" id="ARBA00023136"/>
    </source>
</evidence>
<comment type="caution">
    <text evidence="7">The sequence shown here is derived from an EMBL/GenBank/DDBJ whole genome shotgun (WGS) entry which is preliminary data.</text>
</comment>
<keyword evidence="4 6" id="KW-0472">Membrane</keyword>
<dbReference type="Pfam" id="PF05105">
    <property type="entry name" value="Phage_holin_4_1"/>
    <property type="match status" value="1"/>
</dbReference>
<dbReference type="InterPro" id="IPR006480">
    <property type="entry name" value="Phage_holin_4_1"/>
</dbReference>
<sequence length="146" mass="16313">MKPAMALISLVMSFLFGGWSILIGALIFFVSFDYLTGVISAGYRGELNARIGFWGIPKKIMIFGVVAIAHIIDQVYLDQLDYPLTIGELDISVMSAAIIYYLFNELISITENLGRMGLTMPVPVLRAVDIFKGTSYYEKNKKDDEK</sequence>
<comment type="subcellular location">
    <subcellularLocation>
        <location evidence="1">Membrane</location>
        <topology evidence="1">Multi-pass membrane protein</topology>
    </subcellularLocation>
</comment>
<gene>
    <name evidence="7" type="ORF">JOD17_002910</name>
</gene>
<dbReference type="RefSeq" id="WP_338028804.1">
    <property type="nucleotide sequence ID" value="NZ_JAFBEC010000008.1"/>
</dbReference>
<organism evidence="7 8">
    <name type="scientific">Geomicrobium sediminis</name>
    <dbReference type="NCBI Taxonomy" id="1347788"/>
    <lineage>
        <taxon>Bacteria</taxon>
        <taxon>Bacillati</taxon>
        <taxon>Bacillota</taxon>
        <taxon>Bacilli</taxon>
        <taxon>Bacillales</taxon>
        <taxon>Geomicrobium</taxon>
    </lineage>
</organism>
<evidence type="ECO:0000256" key="2">
    <source>
        <dbReference type="ARBA" id="ARBA00022692"/>
    </source>
</evidence>
<feature type="transmembrane region" description="Helical" evidence="6">
    <location>
        <begin position="6"/>
        <end position="30"/>
    </location>
</feature>
<name>A0ABS2PEG0_9BACL</name>
<evidence type="ECO:0000256" key="1">
    <source>
        <dbReference type="ARBA" id="ARBA00004141"/>
    </source>
</evidence>
<keyword evidence="3 6" id="KW-1133">Transmembrane helix</keyword>
<dbReference type="EMBL" id="JAFBEC010000008">
    <property type="protein sequence ID" value="MBM7633814.1"/>
    <property type="molecule type" value="Genomic_DNA"/>
</dbReference>
<evidence type="ECO:0000256" key="5">
    <source>
        <dbReference type="ARBA" id="ARBA00023600"/>
    </source>
</evidence>
<protein>
    <submittedName>
        <fullName evidence="7">Toxin secretion/phage lysis holin</fullName>
    </submittedName>
</protein>
<proteinExistence type="inferred from homology"/>
<dbReference type="Proteomes" id="UP000741863">
    <property type="component" value="Unassembled WGS sequence"/>
</dbReference>
<accession>A0ABS2PEG0</accession>
<feature type="transmembrane region" description="Helical" evidence="6">
    <location>
        <begin position="84"/>
        <end position="103"/>
    </location>
</feature>
<evidence type="ECO:0000313" key="7">
    <source>
        <dbReference type="EMBL" id="MBM7633814.1"/>
    </source>
</evidence>
<reference evidence="7 8" key="1">
    <citation type="submission" date="2021-01" db="EMBL/GenBank/DDBJ databases">
        <title>Genomic Encyclopedia of Type Strains, Phase IV (KMG-IV): sequencing the most valuable type-strain genomes for metagenomic binning, comparative biology and taxonomic classification.</title>
        <authorList>
            <person name="Goeker M."/>
        </authorList>
    </citation>
    <scope>NUCLEOTIDE SEQUENCE [LARGE SCALE GENOMIC DNA]</scope>
    <source>
        <strain evidence="7 8">DSM 25540</strain>
    </source>
</reference>
<keyword evidence="2 6" id="KW-0812">Transmembrane</keyword>
<evidence type="ECO:0000256" key="6">
    <source>
        <dbReference type="SAM" id="Phobius"/>
    </source>
</evidence>